<dbReference type="OrthoDB" id="796510at2"/>
<feature type="domain" description="Glycosyltransferase GT-D fold" evidence="1">
    <location>
        <begin position="49"/>
        <end position="267"/>
    </location>
</feature>
<dbReference type="Proteomes" id="UP000094271">
    <property type="component" value="Unassembled WGS sequence"/>
</dbReference>
<dbReference type="Pfam" id="PF08759">
    <property type="entry name" value="GT-D"/>
    <property type="match status" value="1"/>
</dbReference>
<sequence>MIQKIKNLVKRFLASTVFFMHRAGILPNRIKVYSVDETLDILLTTEKSMVRFGDGEIVVLSGKNIFFQTASPEISVGLKRILQYAYDDLIVTLPDIFDNLDIYVPASQKFWKDHLLFFRKVYNQYCNPNRKYYNTSVSRGYITLSDKSYSGKWFNKFRQLFKDKRLVIVEGSTTHNGVGNDLFEYANSIERIICPSRNAYCVRDKIKEKCLEYDKNVLFLFSLGITAKGLVEELFLEGYRVLDIGNLDMEYEWYLRNALKKVDIPKHNIVGVEANKAAGYTSYLEQIVYTISEYKKE</sequence>
<comment type="caution">
    <text evidence="2">The sequence shown here is derived from an EMBL/GenBank/DDBJ whole genome shotgun (WGS) entry which is preliminary data.</text>
</comment>
<dbReference type="InterPro" id="IPR014869">
    <property type="entry name" value="GT-D"/>
</dbReference>
<reference evidence="2 3" key="1">
    <citation type="submission" date="2016-08" db="EMBL/GenBank/DDBJ databases">
        <authorList>
            <person name="Seilhamer J.J."/>
        </authorList>
    </citation>
    <scope>NUCLEOTIDE SEQUENCE [LARGE SCALE GENOMIC DNA]</scope>
    <source>
        <strain evidence="2 3">NML150140-1</strain>
    </source>
</reference>
<name>A0A1E3UC18_9FIRM</name>
<evidence type="ECO:0000313" key="2">
    <source>
        <dbReference type="EMBL" id="ODR46803.1"/>
    </source>
</evidence>
<dbReference type="AlphaFoldDB" id="A0A1E3UC18"/>
<dbReference type="EMBL" id="MEHA01000022">
    <property type="protein sequence ID" value="ODR46803.1"/>
    <property type="molecule type" value="Genomic_DNA"/>
</dbReference>
<proteinExistence type="predicted"/>
<evidence type="ECO:0000313" key="3">
    <source>
        <dbReference type="Proteomes" id="UP000094271"/>
    </source>
</evidence>
<gene>
    <name evidence="2" type="ORF">BEI59_23945</name>
</gene>
<dbReference type="RefSeq" id="WP_069432030.1">
    <property type="nucleotide sequence ID" value="NZ_MEHA01000022.1"/>
</dbReference>
<accession>A0A1E3UC18</accession>
<organism evidence="2 3">
    <name type="scientific">Eisenbergiella tayi</name>
    <dbReference type="NCBI Taxonomy" id="1432052"/>
    <lineage>
        <taxon>Bacteria</taxon>
        <taxon>Bacillati</taxon>
        <taxon>Bacillota</taxon>
        <taxon>Clostridia</taxon>
        <taxon>Lachnospirales</taxon>
        <taxon>Lachnospiraceae</taxon>
        <taxon>Eisenbergiella</taxon>
    </lineage>
</organism>
<protein>
    <recommendedName>
        <fullName evidence="1">Glycosyltransferase GT-D fold domain-containing protein</fullName>
    </recommendedName>
</protein>
<evidence type="ECO:0000259" key="1">
    <source>
        <dbReference type="Pfam" id="PF08759"/>
    </source>
</evidence>